<dbReference type="InParanoid" id="A0A0C3K1P7"/>
<protein>
    <submittedName>
        <fullName evidence="1">Uncharacterized protein</fullName>
    </submittedName>
</protein>
<evidence type="ECO:0000313" key="2">
    <source>
        <dbReference type="Proteomes" id="UP000054217"/>
    </source>
</evidence>
<organism evidence="1 2">
    <name type="scientific">Pisolithus tinctorius Marx 270</name>
    <dbReference type="NCBI Taxonomy" id="870435"/>
    <lineage>
        <taxon>Eukaryota</taxon>
        <taxon>Fungi</taxon>
        <taxon>Dikarya</taxon>
        <taxon>Basidiomycota</taxon>
        <taxon>Agaricomycotina</taxon>
        <taxon>Agaricomycetes</taxon>
        <taxon>Agaricomycetidae</taxon>
        <taxon>Boletales</taxon>
        <taxon>Sclerodermatineae</taxon>
        <taxon>Pisolithaceae</taxon>
        <taxon>Pisolithus</taxon>
    </lineage>
</organism>
<proteinExistence type="predicted"/>
<reference evidence="2" key="2">
    <citation type="submission" date="2015-01" db="EMBL/GenBank/DDBJ databases">
        <title>Evolutionary Origins and Diversification of the Mycorrhizal Mutualists.</title>
        <authorList>
            <consortium name="DOE Joint Genome Institute"/>
            <consortium name="Mycorrhizal Genomics Consortium"/>
            <person name="Kohler A."/>
            <person name="Kuo A."/>
            <person name="Nagy L.G."/>
            <person name="Floudas D."/>
            <person name="Copeland A."/>
            <person name="Barry K.W."/>
            <person name="Cichocki N."/>
            <person name="Veneault-Fourrey C."/>
            <person name="LaButti K."/>
            <person name="Lindquist E.A."/>
            <person name="Lipzen A."/>
            <person name="Lundell T."/>
            <person name="Morin E."/>
            <person name="Murat C."/>
            <person name="Riley R."/>
            <person name="Ohm R."/>
            <person name="Sun H."/>
            <person name="Tunlid A."/>
            <person name="Henrissat B."/>
            <person name="Grigoriev I.V."/>
            <person name="Hibbett D.S."/>
            <person name="Martin F."/>
        </authorList>
    </citation>
    <scope>NUCLEOTIDE SEQUENCE [LARGE SCALE GENOMIC DNA]</scope>
    <source>
        <strain evidence="2">Marx 270</strain>
    </source>
</reference>
<dbReference type="OrthoDB" id="2663356at2759"/>
<gene>
    <name evidence="1" type="ORF">M404DRAFT_145574</name>
</gene>
<sequence length="87" mass="9971">MVGKKRSSWGWWWDHFTEHPGYATKEEHSMVSGKAKVICTPMYEQWITLEKEQDRQQIAAGLQDAPRDDAAIISALWATSQTDPSHL</sequence>
<evidence type="ECO:0000313" key="1">
    <source>
        <dbReference type="EMBL" id="KIO03467.1"/>
    </source>
</evidence>
<accession>A0A0C3K1P7</accession>
<dbReference type="AlphaFoldDB" id="A0A0C3K1P7"/>
<name>A0A0C3K1P7_PISTI</name>
<dbReference type="Proteomes" id="UP000054217">
    <property type="component" value="Unassembled WGS sequence"/>
</dbReference>
<keyword evidence="2" id="KW-1185">Reference proteome</keyword>
<dbReference type="EMBL" id="KN831976">
    <property type="protein sequence ID" value="KIO03467.1"/>
    <property type="molecule type" value="Genomic_DNA"/>
</dbReference>
<dbReference type="HOGENOM" id="CLU_190881_0_0_1"/>
<feature type="non-terminal residue" evidence="1">
    <location>
        <position position="87"/>
    </location>
</feature>
<reference evidence="1 2" key="1">
    <citation type="submission" date="2014-04" db="EMBL/GenBank/DDBJ databases">
        <authorList>
            <consortium name="DOE Joint Genome Institute"/>
            <person name="Kuo A."/>
            <person name="Kohler A."/>
            <person name="Costa M.D."/>
            <person name="Nagy L.G."/>
            <person name="Floudas D."/>
            <person name="Copeland A."/>
            <person name="Barry K.W."/>
            <person name="Cichocki N."/>
            <person name="Veneault-Fourrey C."/>
            <person name="LaButti K."/>
            <person name="Lindquist E.A."/>
            <person name="Lipzen A."/>
            <person name="Lundell T."/>
            <person name="Morin E."/>
            <person name="Murat C."/>
            <person name="Sun H."/>
            <person name="Tunlid A."/>
            <person name="Henrissat B."/>
            <person name="Grigoriev I.V."/>
            <person name="Hibbett D.S."/>
            <person name="Martin F."/>
            <person name="Nordberg H.P."/>
            <person name="Cantor M.N."/>
            <person name="Hua S.X."/>
        </authorList>
    </citation>
    <scope>NUCLEOTIDE SEQUENCE [LARGE SCALE GENOMIC DNA]</scope>
    <source>
        <strain evidence="1 2">Marx 270</strain>
    </source>
</reference>